<comment type="caution">
    <text evidence="1">The sequence shown here is derived from an EMBL/GenBank/DDBJ whole genome shotgun (WGS) entry which is preliminary data.</text>
</comment>
<reference evidence="1" key="1">
    <citation type="submission" date="2023-03" db="EMBL/GenBank/DDBJ databases">
        <title>Actinoallomurus iriomotensis NBRC 103684.</title>
        <authorList>
            <person name="Ichikawa N."/>
            <person name="Sato H."/>
            <person name="Tonouchi N."/>
        </authorList>
    </citation>
    <scope>NUCLEOTIDE SEQUENCE</scope>
    <source>
        <strain evidence="1">NBRC 103684</strain>
    </source>
</reference>
<evidence type="ECO:0000313" key="1">
    <source>
        <dbReference type="EMBL" id="GLY90044.1"/>
    </source>
</evidence>
<proteinExistence type="predicted"/>
<sequence length="168" mass="18917">MTEPRLGVDFGRVIHGGAAESGEADTVFLDGDAEEAMRSPATTGMFETLPGLVDRFGGRVWVISKCGERIQRRTLEWLDRHDFYRRTGIAPRNVRFCRKRADKVGHCAELRITHMVDDRLSVHTALRGLVPHLYLFGPQPATPPDWVHPVATWAELDEQITASWAARL</sequence>
<keyword evidence="2" id="KW-1185">Reference proteome</keyword>
<evidence type="ECO:0008006" key="3">
    <source>
        <dbReference type="Google" id="ProtNLM"/>
    </source>
</evidence>
<dbReference type="RefSeq" id="WP_285580679.1">
    <property type="nucleotide sequence ID" value="NZ_BSTK01000015.1"/>
</dbReference>
<name>A0A9W6SAI6_9ACTN</name>
<accession>A0A9W6SAI6</accession>
<organism evidence="1 2">
    <name type="scientific">Actinoallomurus iriomotensis</name>
    <dbReference type="NCBI Taxonomy" id="478107"/>
    <lineage>
        <taxon>Bacteria</taxon>
        <taxon>Bacillati</taxon>
        <taxon>Actinomycetota</taxon>
        <taxon>Actinomycetes</taxon>
        <taxon>Streptosporangiales</taxon>
        <taxon>Thermomonosporaceae</taxon>
        <taxon>Actinoallomurus</taxon>
    </lineage>
</organism>
<gene>
    <name evidence="1" type="ORF">Airi02_079730</name>
</gene>
<evidence type="ECO:0000313" key="2">
    <source>
        <dbReference type="Proteomes" id="UP001165074"/>
    </source>
</evidence>
<dbReference type="AlphaFoldDB" id="A0A9W6SAI6"/>
<protein>
    <recommendedName>
        <fullName evidence="3">Polynucleotide kinase</fullName>
    </recommendedName>
</protein>
<dbReference type="Proteomes" id="UP001165074">
    <property type="component" value="Unassembled WGS sequence"/>
</dbReference>
<dbReference type="EMBL" id="BSTK01000015">
    <property type="protein sequence ID" value="GLY90044.1"/>
    <property type="molecule type" value="Genomic_DNA"/>
</dbReference>